<keyword evidence="2" id="KW-1185">Reference proteome</keyword>
<organism evidence="1 2">
    <name type="scientific">Streptomyces orinoci</name>
    <name type="common">Streptoverticillium orinoci</name>
    <dbReference type="NCBI Taxonomy" id="67339"/>
    <lineage>
        <taxon>Bacteria</taxon>
        <taxon>Bacillati</taxon>
        <taxon>Actinomycetota</taxon>
        <taxon>Actinomycetes</taxon>
        <taxon>Kitasatosporales</taxon>
        <taxon>Streptomycetaceae</taxon>
        <taxon>Streptomyces</taxon>
    </lineage>
</organism>
<reference evidence="1 2" key="1">
    <citation type="submission" date="2024-06" db="EMBL/GenBank/DDBJ databases">
        <title>The Natural Products Discovery Center: Release of the First 8490 Sequenced Strains for Exploring Actinobacteria Biosynthetic Diversity.</title>
        <authorList>
            <person name="Kalkreuter E."/>
            <person name="Kautsar S.A."/>
            <person name="Yang D."/>
            <person name="Bader C.D."/>
            <person name="Teijaro C.N."/>
            <person name="Fluegel L."/>
            <person name="Davis C.M."/>
            <person name="Simpson J.R."/>
            <person name="Lauterbach L."/>
            <person name="Steele A.D."/>
            <person name="Gui C."/>
            <person name="Meng S."/>
            <person name="Li G."/>
            <person name="Viehrig K."/>
            <person name="Ye F."/>
            <person name="Su P."/>
            <person name="Kiefer A.F."/>
            <person name="Nichols A."/>
            <person name="Cepeda A.J."/>
            <person name="Yan W."/>
            <person name="Fan B."/>
            <person name="Jiang Y."/>
            <person name="Adhikari A."/>
            <person name="Zheng C.-J."/>
            <person name="Schuster L."/>
            <person name="Cowan T.M."/>
            <person name="Smanski M.J."/>
            <person name="Chevrette M.G."/>
            <person name="De Carvalho L.P.S."/>
            <person name="Shen B."/>
        </authorList>
    </citation>
    <scope>NUCLEOTIDE SEQUENCE [LARGE SCALE GENOMIC DNA]</scope>
    <source>
        <strain evidence="1 2">NPDC052347</strain>
    </source>
</reference>
<evidence type="ECO:0000313" key="1">
    <source>
        <dbReference type="EMBL" id="MEV5509013.1"/>
    </source>
</evidence>
<sequence length="76" mass="8674">MSVFTLHHHPLRHAPARPHRPLSALFGRARRIAARVADGAVDSPVLHTTARPRAHWRPVIDDDGRRRLAASWHREL</sequence>
<accession>A0ABV3K268</accession>
<comment type="caution">
    <text evidence="1">The sequence shown here is derived from an EMBL/GenBank/DDBJ whole genome shotgun (WGS) entry which is preliminary data.</text>
</comment>
<gene>
    <name evidence="1" type="ORF">AB0L16_21690</name>
</gene>
<name>A0ABV3K268_STRON</name>
<dbReference type="Proteomes" id="UP001552594">
    <property type="component" value="Unassembled WGS sequence"/>
</dbReference>
<dbReference type="EMBL" id="JBFAUK010000017">
    <property type="protein sequence ID" value="MEV5509013.1"/>
    <property type="molecule type" value="Genomic_DNA"/>
</dbReference>
<protein>
    <submittedName>
        <fullName evidence="1">Uncharacterized protein</fullName>
    </submittedName>
</protein>
<evidence type="ECO:0000313" key="2">
    <source>
        <dbReference type="Proteomes" id="UP001552594"/>
    </source>
</evidence>
<proteinExistence type="predicted"/>
<dbReference type="RefSeq" id="WP_109282064.1">
    <property type="nucleotide sequence ID" value="NZ_JBFAUK010000017.1"/>
</dbReference>